<feature type="chain" id="PRO_5021938820" evidence="2">
    <location>
        <begin position="20"/>
        <end position="135"/>
    </location>
</feature>
<keyword evidence="2" id="KW-0732">Signal</keyword>
<accession>A0A517LGV5</accession>
<organism evidence="3 4">
    <name type="scientific">Venturia effusa</name>
    <dbReference type="NCBI Taxonomy" id="50376"/>
    <lineage>
        <taxon>Eukaryota</taxon>
        <taxon>Fungi</taxon>
        <taxon>Dikarya</taxon>
        <taxon>Ascomycota</taxon>
        <taxon>Pezizomycotina</taxon>
        <taxon>Dothideomycetes</taxon>
        <taxon>Pleosporomycetidae</taxon>
        <taxon>Venturiales</taxon>
        <taxon>Venturiaceae</taxon>
        <taxon>Venturia</taxon>
    </lineage>
</organism>
<evidence type="ECO:0000313" key="3">
    <source>
        <dbReference type="EMBL" id="QDS74873.1"/>
    </source>
</evidence>
<evidence type="ECO:0000313" key="4">
    <source>
        <dbReference type="Proteomes" id="UP000316270"/>
    </source>
</evidence>
<sequence>MSILQVLLCLMGLGSFVIAQNATTPSVISFTISNSTTSNTVPSTVFVTSTPGGGVETATTFITSSGFQNTTQSSSAFEIPEPTFTSPIFTSPFNTPNSPASPTPTLLSKAPALEFHVLPILSAVVSFLIGMCVLY</sequence>
<name>A0A517LGV5_9PEZI</name>
<keyword evidence="4" id="KW-1185">Reference proteome</keyword>
<keyword evidence="1" id="KW-0812">Transmembrane</keyword>
<dbReference type="Proteomes" id="UP000316270">
    <property type="component" value="Chromosome 12"/>
</dbReference>
<proteinExistence type="predicted"/>
<feature type="signal peptide" evidence="2">
    <location>
        <begin position="1"/>
        <end position="19"/>
    </location>
</feature>
<protein>
    <submittedName>
        <fullName evidence="3">Uncharacterized protein</fullName>
    </submittedName>
</protein>
<reference evidence="3 4" key="1">
    <citation type="submission" date="2019-07" db="EMBL/GenBank/DDBJ databases">
        <title>Finished genome of Venturia effusa.</title>
        <authorList>
            <person name="Young C.A."/>
            <person name="Cox M.P."/>
            <person name="Ganley A.R.D."/>
            <person name="David W.J."/>
        </authorList>
    </citation>
    <scope>NUCLEOTIDE SEQUENCE [LARGE SCALE GENOMIC DNA]</scope>
    <source>
        <strain evidence="4">albino</strain>
    </source>
</reference>
<evidence type="ECO:0000256" key="1">
    <source>
        <dbReference type="SAM" id="Phobius"/>
    </source>
</evidence>
<evidence type="ECO:0000256" key="2">
    <source>
        <dbReference type="SAM" id="SignalP"/>
    </source>
</evidence>
<gene>
    <name evidence="3" type="ORF">FKW77_003504</name>
</gene>
<keyword evidence="1" id="KW-0472">Membrane</keyword>
<dbReference type="EMBL" id="CP042196">
    <property type="protein sequence ID" value="QDS74873.1"/>
    <property type="molecule type" value="Genomic_DNA"/>
</dbReference>
<dbReference type="AlphaFoldDB" id="A0A517LGV5"/>
<feature type="transmembrane region" description="Helical" evidence="1">
    <location>
        <begin position="115"/>
        <end position="134"/>
    </location>
</feature>
<keyword evidence="1" id="KW-1133">Transmembrane helix</keyword>
<dbReference type="OrthoDB" id="3937365at2759"/>